<dbReference type="AlphaFoldDB" id="A0AAD7B1G1"/>
<sequence length="158" mass="17405">MPEVGTRGLSNFSFSVSLICLRQTFPDVRPLLWSDLPGFNSRETPKLNYDETAANIERASEGARQSSVTVGGAVADASVVASVVDQADDQRITVPIPSRAFTCDIVFFLSFLSSPETVLGALRSVVHRAKLHTVPAVPPLSEKRDPNYNWTWLLWDDK</sequence>
<accession>A0AAD7B1G1</accession>
<organism evidence="1 2">
    <name type="scientific">Roridomyces roridus</name>
    <dbReference type="NCBI Taxonomy" id="1738132"/>
    <lineage>
        <taxon>Eukaryota</taxon>
        <taxon>Fungi</taxon>
        <taxon>Dikarya</taxon>
        <taxon>Basidiomycota</taxon>
        <taxon>Agaricomycotina</taxon>
        <taxon>Agaricomycetes</taxon>
        <taxon>Agaricomycetidae</taxon>
        <taxon>Agaricales</taxon>
        <taxon>Marasmiineae</taxon>
        <taxon>Mycenaceae</taxon>
        <taxon>Roridomyces</taxon>
    </lineage>
</organism>
<proteinExistence type="predicted"/>
<reference evidence="1" key="1">
    <citation type="submission" date="2023-03" db="EMBL/GenBank/DDBJ databases">
        <title>Massive genome expansion in bonnet fungi (Mycena s.s.) driven by repeated elements and novel gene families across ecological guilds.</title>
        <authorList>
            <consortium name="Lawrence Berkeley National Laboratory"/>
            <person name="Harder C.B."/>
            <person name="Miyauchi S."/>
            <person name="Viragh M."/>
            <person name="Kuo A."/>
            <person name="Thoen E."/>
            <person name="Andreopoulos B."/>
            <person name="Lu D."/>
            <person name="Skrede I."/>
            <person name="Drula E."/>
            <person name="Henrissat B."/>
            <person name="Morin E."/>
            <person name="Kohler A."/>
            <person name="Barry K."/>
            <person name="LaButti K."/>
            <person name="Morin E."/>
            <person name="Salamov A."/>
            <person name="Lipzen A."/>
            <person name="Mereny Z."/>
            <person name="Hegedus B."/>
            <person name="Baldrian P."/>
            <person name="Stursova M."/>
            <person name="Weitz H."/>
            <person name="Taylor A."/>
            <person name="Grigoriev I.V."/>
            <person name="Nagy L.G."/>
            <person name="Martin F."/>
            <person name="Kauserud H."/>
        </authorList>
    </citation>
    <scope>NUCLEOTIDE SEQUENCE</scope>
    <source>
        <strain evidence="1">9284</strain>
    </source>
</reference>
<dbReference type="EMBL" id="JARKIF010000051">
    <property type="protein sequence ID" value="KAJ7607147.1"/>
    <property type="molecule type" value="Genomic_DNA"/>
</dbReference>
<evidence type="ECO:0000313" key="2">
    <source>
        <dbReference type="Proteomes" id="UP001221142"/>
    </source>
</evidence>
<keyword evidence="2" id="KW-1185">Reference proteome</keyword>
<comment type="caution">
    <text evidence="1">The sequence shown here is derived from an EMBL/GenBank/DDBJ whole genome shotgun (WGS) entry which is preliminary data.</text>
</comment>
<protein>
    <submittedName>
        <fullName evidence="1">Uncharacterized protein</fullName>
    </submittedName>
</protein>
<dbReference type="Proteomes" id="UP001221142">
    <property type="component" value="Unassembled WGS sequence"/>
</dbReference>
<evidence type="ECO:0000313" key="1">
    <source>
        <dbReference type="EMBL" id="KAJ7607147.1"/>
    </source>
</evidence>
<gene>
    <name evidence="1" type="ORF">FB45DRAFT_1011411</name>
</gene>
<name>A0AAD7B1G1_9AGAR</name>